<dbReference type="EMBL" id="BSXW01000142">
    <property type="protein sequence ID" value="GMF13078.1"/>
    <property type="molecule type" value="Genomic_DNA"/>
</dbReference>
<dbReference type="PANTHER" id="PTHR31683:SF67">
    <property type="entry name" value="PECTIN LYASE F-RELATED"/>
    <property type="match status" value="1"/>
</dbReference>
<evidence type="ECO:0000256" key="3">
    <source>
        <dbReference type="ARBA" id="ARBA00037631"/>
    </source>
</evidence>
<keyword evidence="1" id="KW-1015">Disulfide bond</keyword>
<sequence length="174" mass="18716">MFVSGFAGVKSLTISNSDFDGRTDWSSSCDGRHYWGFMLDGTTTRVSLFNNYIHSTSGRSPKIIGASSESANVVAHIANNYWADNSGHSFEPGTNAFVLAEGNYFEDTKEPMQADAAAASISTTDDCSASLGRACSANVVEKSGVFDSVNGDRALETVKKYKEITGTHQVKQFN</sequence>
<dbReference type="GO" id="GO:0030570">
    <property type="term" value="F:pectate lyase activity"/>
    <property type="evidence" value="ECO:0007669"/>
    <property type="project" value="InterPro"/>
</dbReference>
<evidence type="ECO:0000256" key="4">
    <source>
        <dbReference type="ARBA" id="ARBA00039082"/>
    </source>
</evidence>
<comment type="caution">
    <text evidence="5">The sequence shown here is derived from an EMBL/GenBank/DDBJ whole genome shotgun (WGS) entry which is preliminary data.</text>
</comment>
<accession>A0A9W6TFD2</accession>
<name>A0A9W6TFD2_9STRA</name>
<dbReference type="EC" id="4.2.2.10" evidence="4"/>
<keyword evidence="6" id="KW-1185">Reference proteome</keyword>
<evidence type="ECO:0000313" key="6">
    <source>
        <dbReference type="Proteomes" id="UP001165083"/>
    </source>
</evidence>
<dbReference type="AlphaFoldDB" id="A0A9W6TFD2"/>
<dbReference type="Proteomes" id="UP001165083">
    <property type="component" value="Unassembled WGS sequence"/>
</dbReference>
<proteinExistence type="predicted"/>
<protein>
    <recommendedName>
        <fullName evidence="4">pectin lyase</fullName>
        <ecNumber evidence="4">4.2.2.10</ecNumber>
    </recommendedName>
</protein>
<dbReference type="InterPro" id="IPR011050">
    <property type="entry name" value="Pectin_lyase_fold/virulence"/>
</dbReference>
<dbReference type="GO" id="GO:0047490">
    <property type="term" value="F:pectin lyase activity"/>
    <property type="evidence" value="ECO:0007669"/>
    <property type="project" value="UniProtKB-EC"/>
</dbReference>
<evidence type="ECO:0000256" key="1">
    <source>
        <dbReference type="ARBA" id="ARBA00023157"/>
    </source>
</evidence>
<evidence type="ECO:0000313" key="5">
    <source>
        <dbReference type="EMBL" id="GMF13078.1"/>
    </source>
</evidence>
<dbReference type="SUPFAM" id="SSF51126">
    <property type="entry name" value="Pectin lyase-like"/>
    <property type="match status" value="1"/>
</dbReference>
<comment type="catalytic activity">
    <reaction evidence="2">
        <text>Eliminative cleavage of (1-&gt;4)-alpha-D-galacturonan methyl ester to give oligosaccharides with 4-deoxy-6-O-methyl-alpha-D-galact-4-enuronosyl groups at their non-reducing ends.</text>
        <dbReference type="EC" id="4.2.2.10"/>
    </reaction>
</comment>
<organism evidence="5 6">
    <name type="scientific">Phytophthora lilii</name>
    <dbReference type="NCBI Taxonomy" id="2077276"/>
    <lineage>
        <taxon>Eukaryota</taxon>
        <taxon>Sar</taxon>
        <taxon>Stramenopiles</taxon>
        <taxon>Oomycota</taxon>
        <taxon>Peronosporomycetes</taxon>
        <taxon>Peronosporales</taxon>
        <taxon>Peronosporaceae</taxon>
        <taxon>Phytophthora</taxon>
    </lineage>
</organism>
<dbReference type="InterPro" id="IPR045032">
    <property type="entry name" value="PEL"/>
</dbReference>
<gene>
    <name evidence="5" type="ORF">Plil01_000359300</name>
</gene>
<dbReference type="Gene3D" id="2.160.20.10">
    <property type="entry name" value="Single-stranded right-handed beta-helix, Pectin lyase-like"/>
    <property type="match status" value="1"/>
</dbReference>
<reference evidence="5" key="1">
    <citation type="submission" date="2023-04" db="EMBL/GenBank/DDBJ databases">
        <title>Phytophthora lilii NBRC 32176.</title>
        <authorList>
            <person name="Ichikawa N."/>
            <person name="Sato H."/>
            <person name="Tonouchi N."/>
        </authorList>
    </citation>
    <scope>NUCLEOTIDE SEQUENCE</scope>
    <source>
        <strain evidence="5">NBRC 32176</strain>
    </source>
</reference>
<comment type="function">
    <text evidence="3">Pectinolytic enzymes consist of four classes of enzymes: pectin lyase, polygalacturonase, pectin methylesterase and rhamnogalacturonase. Among pectinolytic enzymes, pectin lyase is the most important in depolymerization of pectin, since it cleaves internal glycosidic bonds of highly methylated pectins.</text>
</comment>
<dbReference type="InterPro" id="IPR012334">
    <property type="entry name" value="Pectin_lyas_fold"/>
</dbReference>
<dbReference type="PANTHER" id="PTHR31683">
    <property type="entry name" value="PECTATE LYASE 18-RELATED"/>
    <property type="match status" value="1"/>
</dbReference>
<evidence type="ECO:0000256" key="2">
    <source>
        <dbReference type="ARBA" id="ARBA00036818"/>
    </source>
</evidence>
<dbReference type="OrthoDB" id="1637350at2759"/>